<dbReference type="GO" id="GO:0008270">
    <property type="term" value="F:zinc ion binding"/>
    <property type="evidence" value="ECO:0007669"/>
    <property type="project" value="UniProtKB-KW"/>
</dbReference>
<evidence type="ECO:0000256" key="6">
    <source>
        <dbReference type="ARBA" id="ARBA00022723"/>
    </source>
</evidence>
<evidence type="ECO:0000256" key="2">
    <source>
        <dbReference type="ARBA" id="ARBA00004141"/>
    </source>
</evidence>
<accession>A0AAN7M6F8</accession>
<keyword evidence="15" id="KW-1185">Reference proteome</keyword>
<evidence type="ECO:0000256" key="9">
    <source>
        <dbReference type="ARBA" id="ARBA00022833"/>
    </source>
</evidence>
<dbReference type="GO" id="GO:0016567">
    <property type="term" value="P:protein ubiquitination"/>
    <property type="evidence" value="ECO:0007669"/>
    <property type="project" value="TreeGrafter"/>
</dbReference>
<evidence type="ECO:0000256" key="13">
    <source>
        <dbReference type="SAM" id="Phobius"/>
    </source>
</evidence>
<dbReference type="GO" id="GO:0016020">
    <property type="term" value="C:membrane"/>
    <property type="evidence" value="ECO:0007669"/>
    <property type="project" value="UniProtKB-SubCell"/>
</dbReference>
<dbReference type="Proteomes" id="UP001346149">
    <property type="component" value="Unassembled WGS sequence"/>
</dbReference>
<evidence type="ECO:0000256" key="1">
    <source>
        <dbReference type="ARBA" id="ARBA00000900"/>
    </source>
</evidence>
<keyword evidence="5 13" id="KW-0812">Transmembrane</keyword>
<dbReference type="PANTHER" id="PTHR45977:SF11">
    <property type="entry name" value="E3 UBIQUITIN PROTEIN LIGASE RIE1"/>
    <property type="match status" value="1"/>
</dbReference>
<evidence type="ECO:0000256" key="4">
    <source>
        <dbReference type="ARBA" id="ARBA00022679"/>
    </source>
</evidence>
<dbReference type="PANTHER" id="PTHR45977">
    <property type="entry name" value="TARGET OF ERK KINASE MPK-1"/>
    <property type="match status" value="1"/>
</dbReference>
<dbReference type="AlphaFoldDB" id="A0AAN7M6F8"/>
<feature type="region of interest" description="Disordered" evidence="12">
    <location>
        <begin position="1"/>
        <end position="22"/>
    </location>
</feature>
<evidence type="ECO:0000256" key="8">
    <source>
        <dbReference type="ARBA" id="ARBA00022786"/>
    </source>
</evidence>
<name>A0AAN7M6F8_TRANT</name>
<comment type="subcellular location">
    <subcellularLocation>
        <location evidence="2">Membrane</location>
        <topology evidence="2">Multi-pass membrane protein</topology>
    </subcellularLocation>
</comment>
<dbReference type="GO" id="GO:0000325">
    <property type="term" value="C:plant-type vacuole"/>
    <property type="evidence" value="ECO:0007669"/>
    <property type="project" value="TreeGrafter"/>
</dbReference>
<comment type="catalytic activity">
    <reaction evidence="1">
        <text>S-ubiquitinyl-[E2 ubiquitin-conjugating enzyme]-L-cysteine + [acceptor protein]-L-lysine = [E2 ubiquitin-conjugating enzyme]-L-cysteine + N(6)-ubiquitinyl-[acceptor protein]-L-lysine.</text>
        <dbReference type="EC" id="2.3.2.27"/>
    </reaction>
</comment>
<dbReference type="GO" id="GO:0006511">
    <property type="term" value="P:ubiquitin-dependent protein catabolic process"/>
    <property type="evidence" value="ECO:0007669"/>
    <property type="project" value="TreeGrafter"/>
</dbReference>
<evidence type="ECO:0000256" key="3">
    <source>
        <dbReference type="ARBA" id="ARBA00012483"/>
    </source>
</evidence>
<keyword evidence="4" id="KW-0808">Transferase</keyword>
<evidence type="ECO:0000313" key="15">
    <source>
        <dbReference type="Proteomes" id="UP001346149"/>
    </source>
</evidence>
<keyword evidence="10 13" id="KW-1133">Transmembrane helix</keyword>
<evidence type="ECO:0000256" key="5">
    <source>
        <dbReference type="ARBA" id="ARBA00022692"/>
    </source>
</evidence>
<evidence type="ECO:0000256" key="11">
    <source>
        <dbReference type="ARBA" id="ARBA00023136"/>
    </source>
</evidence>
<dbReference type="EC" id="2.3.2.27" evidence="3"/>
<dbReference type="GO" id="GO:0061630">
    <property type="term" value="F:ubiquitin protein ligase activity"/>
    <property type="evidence" value="ECO:0007669"/>
    <property type="project" value="UniProtKB-EC"/>
</dbReference>
<sequence length="276" mass="30811">MSFSAEHSSSSTAASAGSEVEGASDVNAPLLAPRQGRPTRSSSLATLLGRATGQRGPSMLVRETAARELEQRRVDWGYSLPMVALDMVWNAAFVVVSVVMLSCTVNEQPSIPIRLWICGYALQCIVHVVLVWLEYRRRTAMRTLDEEWQQDRAFVNNSDDEEAANRSDRLSAISAQSSAAKCCESINTMASLIWWIVGFYWIVSGGNTLLHDAPRLYWYGFHLEDSHKLHFLGLSILIRGIFIKPLKEENLLYVKFACSSGFFWVNICFFTSACAV</sequence>
<keyword evidence="8" id="KW-0833">Ubl conjugation pathway</keyword>
<keyword evidence="9" id="KW-0862">Zinc</keyword>
<feature type="transmembrane region" description="Helical" evidence="13">
    <location>
        <begin position="113"/>
        <end position="133"/>
    </location>
</feature>
<feature type="transmembrane region" description="Helical" evidence="13">
    <location>
        <begin position="253"/>
        <end position="273"/>
    </location>
</feature>
<keyword evidence="11 13" id="KW-0472">Membrane</keyword>
<gene>
    <name evidence="14" type="ORF">SAY86_024307</name>
</gene>
<evidence type="ECO:0000313" key="14">
    <source>
        <dbReference type="EMBL" id="KAK4798942.1"/>
    </source>
</evidence>
<feature type="region of interest" description="Disordered" evidence="12">
    <location>
        <begin position="29"/>
        <end position="48"/>
    </location>
</feature>
<keyword evidence="7" id="KW-0863">Zinc-finger</keyword>
<organism evidence="14 15">
    <name type="scientific">Trapa natans</name>
    <name type="common">Water chestnut</name>
    <dbReference type="NCBI Taxonomy" id="22666"/>
    <lineage>
        <taxon>Eukaryota</taxon>
        <taxon>Viridiplantae</taxon>
        <taxon>Streptophyta</taxon>
        <taxon>Embryophyta</taxon>
        <taxon>Tracheophyta</taxon>
        <taxon>Spermatophyta</taxon>
        <taxon>Magnoliopsida</taxon>
        <taxon>eudicotyledons</taxon>
        <taxon>Gunneridae</taxon>
        <taxon>Pentapetalae</taxon>
        <taxon>rosids</taxon>
        <taxon>malvids</taxon>
        <taxon>Myrtales</taxon>
        <taxon>Lythraceae</taxon>
        <taxon>Trapa</taxon>
    </lineage>
</organism>
<dbReference type="EMBL" id="JAXQNO010000004">
    <property type="protein sequence ID" value="KAK4798942.1"/>
    <property type="molecule type" value="Genomic_DNA"/>
</dbReference>
<evidence type="ECO:0000256" key="12">
    <source>
        <dbReference type="SAM" id="MobiDB-lite"/>
    </source>
</evidence>
<proteinExistence type="predicted"/>
<feature type="transmembrane region" description="Helical" evidence="13">
    <location>
        <begin position="76"/>
        <end position="101"/>
    </location>
</feature>
<protein>
    <recommendedName>
        <fullName evidence="3">RING-type E3 ubiquitin transferase</fullName>
        <ecNumber evidence="3">2.3.2.27</ecNumber>
    </recommendedName>
</protein>
<comment type="caution">
    <text evidence="14">The sequence shown here is derived from an EMBL/GenBank/DDBJ whole genome shotgun (WGS) entry which is preliminary data.</text>
</comment>
<evidence type="ECO:0000256" key="7">
    <source>
        <dbReference type="ARBA" id="ARBA00022771"/>
    </source>
</evidence>
<evidence type="ECO:0000256" key="10">
    <source>
        <dbReference type="ARBA" id="ARBA00022989"/>
    </source>
</evidence>
<keyword evidence="6" id="KW-0479">Metal-binding</keyword>
<reference evidence="14 15" key="1">
    <citation type="journal article" date="2023" name="Hortic Res">
        <title>Pangenome of water caltrop reveals structural variations and asymmetric subgenome divergence after allopolyploidization.</title>
        <authorList>
            <person name="Zhang X."/>
            <person name="Chen Y."/>
            <person name="Wang L."/>
            <person name="Yuan Y."/>
            <person name="Fang M."/>
            <person name="Shi L."/>
            <person name="Lu R."/>
            <person name="Comes H.P."/>
            <person name="Ma Y."/>
            <person name="Chen Y."/>
            <person name="Huang G."/>
            <person name="Zhou Y."/>
            <person name="Zheng Z."/>
            <person name="Qiu Y."/>
        </authorList>
    </citation>
    <scope>NUCLEOTIDE SEQUENCE [LARGE SCALE GENOMIC DNA]</scope>
    <source>
        <strain evidence="14">F231</strain>
    </source>
</reference>
<feature type="transmembrane region" description="Helical" evidence="13">
    <location>
        <begin position="192"/>
        <end position="209"/>
    </location>
</feature>